<name>A0A6N8S899_9HYPH</name>
<dbReference type="PANTHER" id="PTHR43081:SF17">
    <property type="entry name" value="BLL5647 PROTEIN"/>
    <property type="match status" value="1"/>
</dbReference>
<dbReference type="InterPro" id="IPR012675">
    <property type="entry name" value="Beta-grasp_dom_sf"/>
</dbReference>
<dbReference type="Gene3D" id="3.10.20.30">
    <property type="match status" value="1"/>
</dbReference>
<keyword evidence="3 4" id="KW-0472">Membrane</keyword>
<organism evidence="7 8">
    <name type="scientific">Shinella kummerowiae</name>
    <dbReference type="NCBI Taxonomy" id="417745"/>
    <lineage>
        <taxon>Bacteria</taxon>
        <taxon>Pseudomonadati</taxon>
        <taxon>Pseudomonadota</taxon>
        <taxon>Alphaproteobacteria</taxon>
        <taxon>Hyphomicrobiales</taxon>
        <taxon>Rhizobiaceae</taxon>
        <taxon>Shinella</taxon>
    </lineage>
</organism>
<dbReference type="SUPFAM" id="SSF54292">
    <property type="entry name" value="2Fe-2S ferredoxin-like"/>
    <property type="match status" value="1"/>
</dbReference>
<dbReference type="RefSeq" id="WP_160858400.1">
    <property type="nucleotide sequence ID" value="NZ_WUMK01000003.1"/>
</dbReference>
<feature type="domain" description="2Fe-2S ferredoxin-type" evidence="6">
    <location>
        <begin position="265"/>
        <end position="360"/>
    </location>
</feature>
<keyword evidence="8" id="KW-1185">Reference proteome</keyword>
<dbReference type="SUPFAM" id="SSF81343">
    <property type="entry name" value="Fumarate reductase respiratory complex transmembrane subunits"/>
    <property type="match status" value="1"/>
</dbReference>
<dbReference type="EMBL" id="WUMK01000003">
    <property type="protein sequence ID" value="MXN45264.1"/>
    <property type="molecule type" value="Genomic_DNA"/>
</dbReference>
<dbReference type="Pfam" id="PF00211">
    <property type="entry name" value="Guanylate_cyc"/>
    <property type="match status" value="1"/>
</dbReference>
<gene>
    <name evidence="7" type="ORF">GR138_08685</name>
</gene>
<proteinExistence type="predicted"/>
<protein>
    <submittedName>
        <fullName evidence="7">2Fe-2S iron-sulfur cluster binding domain-containing protein</fullName>
    </submittedName>
</protein>
<evidence type="ECO:0000256" key="3">
    <source>
        <dbReference type="ARBA" id="ARBA00023136"/>
    </source>
</evidence>
<feature type="domain" description="Guanylate cyclase" evidence="5">
    <location>
        <begin position="382"/>
        <end position="514"/>
    </location>
</feature>
<sequence length="578" mass="62566">MGPRDERRDCRRPNIISSSFSTRQVRLASGLVLFSFVATHLANHALGLVSLGAMEAGRGVFLTIWRSMPGTFALYGAFVVHFALALRAIYSRRAWRMPVGEFAQLAFGLLLPFLLIDHVLGTRVLHEVAGIRDSYARVIYNLWVVSPVGGVKQALVLVIAWSHGCLGLYFWLRQRSWFARYQPVFLAAAVLLPSLALLGFIDAGQTIARLAEKGGLDASVTAMPADGDGTALIDTVRTAAYSIFATLVGGLFVLRFLRYLRLRRNMVEIRYGAGQTVRVPRGFSVLEASRRYGIPHNSTCGGKGRCSTCRVRVIEGLDRLPPPTETERKTLARINAGKNVRLACQLRAMNDLTVIPLLSTAVTAAEVVPRLSVAPGREQEVVVLFCDIRGFTKLVEARLPFDVVFLLNRYFAVVGRAVEAEGGTLDKFVGDGVMALFGVTPSALDPCRGAFAAAVAIGEGIRELNQELADELRAPLRLAIGIHVGPAVVGAIGYGSAIGITAIGDTVNIASRLEGVAKELDAYLVASERTALRAGLDLSAKGKRRIDVRGRSVALNVVAFDDMHDLSRSLDDESEPLS</sequence>
<evidence type="ECO:0000256" key="1">
    <source>
        <dbReference type="ARBA" id="ARBA00004651"/>
    </source>
</evidence>
<dbReference type="SUPFAM" id="SSF55073">
    <property type="entry name" value="Nucleotide cyclase"/>
    <property type="match status" value="1"/>
</dbReference>
<dbReference type="GO" id="GO:0005886">
    <property type="term" value="C:plasma membrane"/>
    <property type="evidence" value="ECO:0007669"/>
    <property type="project" value="UniProtKB-SubCell"/>
</dbReference>
<feature type="transmembrane region" description="Helical" evidence="4">
    <location>
        <begin position="184"/>
        <end position="201"/>
    </location>
</feature>
<dbReference type="InterPro" id="IPR001054">
    <property type="entry name" value="A/G_cyclase"/>
</dbReference>
<evidence type="ECO:0000259" key="6">
    <source>
        <dbReference type="PROSITE" id="PS51085"/>
    </source>
</evidence>
<dbReference type="CDD" id="cd00207">
    <property type="entry name" value="fer2"/>
    <property type="match status" value="1"/>
</dbReference>
<dbReference type="Proteomes" id="UP000435802">
    <property type="component" value="Unassembled WGS sequence"/>
</dbReference>
<evidence type="ECO:0000256" key="2">
    <source>
        <dbReference type="ARBA" id="ARBA00022475"/>
    </source>
</evidence>
<dbReference type="InterPro" id="IPR001041">
    <property type="entry name" value="2Fe-2S_ferredoxin-type"/>
</dbReference>
<feature type="transmembrane region" description="Helical" evidence="4">
    <location>
        <begin position="31"/>
        <end position="52"/>
    </location>
</feature>
<dbReference type="Gene3D" id="3.30.70.1230">
    <property type="entry name" value="Nucleotide cyclase"/>
    <property type="match status" value="1"/>
</dbReference>
<feature type="transmembrane region" description="Helical" evidence="4">
    <location>
        <begin position="102"/>
        <end position="120"/>
    </location>
</feature>
<keyword evidence="4" id="KW-1133">Transmembrane helix</keyword>
<dbReference type="GO" id="GO:0035556">
    <property type="term" value="P:intracellular signal transduction"/>
    <property type="evidence" value="ECO:0007669"/>
    <property type="project" value="InterPro"/>
</dbReference>
<dbReference type="GO" id="GO:0004016">
    <property type="term" value="F:adenylate cyclase activity"/>
    <property type="evidence" value="ECO:0007669"/>
    <property type="project" value="UniProtKB-ARBA"/>
</dbReference>
<keyword evidence="2" id="KW-1003">Cell membrane</keyword>
<feature type="transmembrane region" description="Helical" evidence="4">
    <location>
        <begin position="239"/>
        <end position="257"/>
    </location>
</feature>
<dbReference type="OrthoDB" id="341967at2"/>
<evidence type="ECO:0000313" key="8">
    <source>
        <dbReference type="Proteomes" id="UP000435802"/>
    </source>
</evidence>
<dbReference type="InterPro" id="IPR034804">
    <property type="entry name" value="SQR/QFR_C/D"/>
</dbReference>
<dbReference type="PROSITE" id="PS50125">
    <property type="entry name" value="GUANYLATE_CYCLASE_2"/>
    <property type="match status" value="1"/>
</dbReference>
<dbReference type="GO" id="GO:0006171">
    <property type="term" value="P:cAMP biosynthetic process"/>
    <property type="evidence" value="ECO:0007669"/>
    <property type="project" value="TreeGrafter"/>
</dbReference>
<dbReference type="CDD" id="cd07302">
    <property type="entry name" value="CHD"/>
    <property type="match status" value="1"/>
</dbReference>
<comment type="caution">
    <text evidence="7">The sequence shown here is derived from an EMBL/GenBank/DDBJ whole genome shotgun (WGS) entry which is preliminary data.</text>
</comment>
<dbReference type="GO" id="GO:0051536">
    <property type="term" value="F:iron-sulfur cluster binding"/>
    <property type="evidence" value="ECO:0007669"/>
    <property type="project" value="InterPro"/>
</dbReference>
<dbReference type="Pfam" id="PF00111">
    <property type="entry name" value="Fer2"/>
    <property type="match status" value="1"/>
</dbReference>
<reference evidence="7 8" key="1">
    <citation type="submission" date="2019-12" db="EMBL/GenBank/DDBJ databases">
        <title>Shinella kummerowiae sp. nov., a symbiotic bacterium isolated from root nodules of the herbal legume Kummerowia stipulacea.</title>
        <authorList>
            <person name="Gao J."/>
        </authorList>
    </citation>
    <scope>NUCLEOTIDE SEQUENCE [LARGE SCALE GENOMIC DNA]</scope>
    <source>
        <strain evidence="7 8">CCBAU 25048</strain>
    </source>
</reference>
<dbReference type="InterPro" id="IPR050697">
    <property type="entry name" value="Adenylyl/Guanylyl_Cyclase_3/4"/>
</dbReference>
<dbReference type="PANTHER" id="PTHR43081">
    <property type="entry name" value="ADENYLATE CYCLASE, TERMINAL-DIFFERENTIATION SPECIFIC-RELATED"/>
    <property type="match status" value="1"/>
</dbReference>
<dbReference type="InterPro" id="IPR029787">
    <property type="entry name" value="Nucleotide_cyclase"/>
</dbReference>
<accession>A0A6N8S899</accession>
<dbReference type="SMART" id="SM00044">
    <property type="entry name" value="CYCc"/>
    <property type="match status" value="1"/>
</dbReference>
<comment type="subcellular location">
    <subcellularLocation>
        <location evidence="1">Cell membrane</location>
        <topology evidence="1">Multi-pass membrane protein</topology>
    </subcellularLocation>
</comment>
<dbReference type="PROSITE" id="PS51085">
    <property type="entry name" value="2FE2S_FER_2"/>
    <property type="match status" value="1"/>
</dbReference>
<feature type="transmembrane region" description="Helical" evidence="4">
    <location>
        <begin position="154"/>
        <end position="172"/>
    </location>
</feature>
<dbReference type="InterPro" id="IPR036010">
    <property type="entry name" value="2Fe-2S_ferredoxin-like_sf"/>
</dbReference>
<dbReference type="AlphaFoldDB" id="A0A6N8S899"/>
<evidence type="ECO:0000313" key="7">
    <source>
        <dbReference type="EMBL" id="MXN45264.1"/>
    </source>
</evidence>
<keyword evidence="4" id="KW-0812">Transmembrane</keyword>
<evidence type="ECO:0000259" key="5">
    <source>
        <dbReference type="PROSITE" id="PS50125"/>
    </source>
</evidence>
<feature type="transmembrane region" description="Helical" evidence="4">
    <location>
        <begin position="72"/>
        <end position="90"/>
    </location>
</feature>
<evidence type="ECO:0000256" key="4">
    <source>
        <dbReference type="SAM" id="Phobius"/>
    </source>
</evidence>